<comment type="caution">
    <text evidence="1">The sequence shown here is derived from an EMBL/GenBank/DDBJ whole genome shotgun (WGS) entry which is preliminary data.</text>
</comment>
<protein>
    <recommendedName>
        <fullName evidence="3">DUF2357 domain-containing protein</fullName>
    </recommendedName>
</protein>
<organism evidence="1 2">
    <name type="scientific">Helicobacter pylori</name>
    <name type="common">Campylobacter pylori</name>
    <dbReference type="NCBI Taxonomy" id="210"/>
    <lineage>
        <taxon>Bacteria</taxon>
        <taxon>Pseudomonadati</taxon>
        <taxon>Campylobacterota</taxon>
        <taxon>Epsilonproteobacteria</taxon>
        <taxon>Campylobacterales</taxon>
        <taxon>Helicobacteraceae</taxon>
        <taxon>Helicobacter</taxon>
    </lineage>
</organism>
<accession>A0A1Q9JBW7</accession>
<sequence>MYIDMFSPEPFALLVGNDNKEKILKLPLLAKKQEDNIYINANGAKGEIDEKGYLANALKNYDETLVEAFMRDFKERYKIEKLYYLLYDNIKNFEFAKIKHKISLYFKDAKFYPKSVALGFSFLFENKLKKNERLRYNSVDLVVKENHKSKTFNNCGLVLERQKSDDSKKARILQDSFIQKALKNFKRALGLEKEGFILYKECLPKLSMEVVKDGRFKNFEIIKDKTILGDKETLEIETPFIIPKGRESFALPLILNEEKIAYQGKITSKDFPLENDEEYKLTLTYDTGTEFNYALEFKPVNNDLKPIVMEWQRIDTNGVELPTPDPIKKPSIDELKNDFNPNKGKSSDLFEWALEPLEILKDLNSPPGFVLERGIEFLEKKLECGGISTIRKDKNNQLFYIVETNGKKVFCHSSQYKESVNRDGLSQGVQVCLEMWSDKKDPSKYQGKIYGLEENKEIVLLNTAKDNYQRKPLDEKIKHRIEALKRIKYPCLKIFSHYTLEKLETLNPEFATPFKECLKRLEEYYFAPQTDKDFKKEILDFFGRLNDSIPAKLQQEFINLPFELPSTDFLSRCLGSFEKDFQKTIFKNLKVTNPKTLSIAARASWNNEKFLKNLMAQTSLEQQKGFLKRIEERLKDPKLFYFSSACELLLAFLSYRNAKRELELIPESERTMRLLDSIDKAIEKETEIKSFVKLELKNQSFNNILLLLLALRLYLRGDLEGVGIEIKGTEEDG</sequence>
<gene>
    <name evidence="1" type="ORF">BIZ48_07515</name>
</gene>
<evidence type="ECO:0000313" key="2">
    <source>
        <dbReference type="Proteomes" id="UP000186621"/>
    </source>
</evidence>
<evidence type="ECO:0008006" key="3">
    <source>
        <dbReference type="Google" id="ProtNLM"/>
    </source>
</evidence>
<proteinExistence type="predicted"/>
<dbReference type="EMBL" id="MJMX01000007">
    <property type="protein sequence ID" value="OLR48675.1"/>
    <property type="molecule type" value="Genomic_DNA"/>
</dbReference>
<dbReference type="Proteomes" id="UP000186621">
    <property type="component" value="Unassembled WGS sequence"/>
</dbReference>
<reference evidence="1 2" key="1">
    <citation type="submission" date="2016-09" db="EMBL/GenBank/DDBJ databases">
        <authorList>
            <person name="Capua I."/>
            <person name="De Benedictis P."/>
            <person name="Joannis T."/>
            <person name="Lombin L.H."/>
            <person name="Cattoli G."/>
        </authorList>
    </citation>
    <scope>NUCLEOTIDE SEQUENCE [LARGE SCALE GENOMIC DNA]</scope>
    <source>
        <strain evidence="1 2">132A</strain>
    </source>
</reference>
<name>A0A1Q9JBW7_HELPX</name>
<evidence type="ECO:0000313" key="1">
    <source>
        <dbReference type="EMBL" id="OLR48675.1"/>
    </source>
</evidence>
<dbReference type="AlphaFoldDB" id="A0A1Q9JBW7"/>